<dbReference type="GO" id="GO:0032259">
    <property type="term" value="P:methylation"/>
    <property type="evidence" value="ECO:0007669"/>
    <property type="project" value="UniProtKB-KW"/>
</dbReference>
<dbReference type="InterPro" id="IPR029063">
    <property type="entry name" value="SAM-dependent_MTases_sf"/>
</dbReference>
<protein>
    <submittedName>
        <fullName evidence="2">Class I SAM-dependent methyltransferase</fullName>
    </submittedName>
</protein>
<dbReference type="CDD" id="cd02440">
    <property type="entry name" value="AdoMet_MTases"/>
    <property type="match status" value="1"/>
</dbReference>
<dbReference type="PANTHER" id="PTHR43861:SF1">
    <property type="entry name" value="TRANS-ACONITATE 2-METHYLTRANSFERASE"/>
    <property type="match status" value="1"/>
</dbReference>
<evidence type="ECO:0000313" key="2">
    <source>
        <dbReference type="EMBL" id="QTH71592.1"/>
    </source>
</evidence>
<keyword evidence="2" id="KW-0489">Methyltransferase</keyword>
<name>A0A975HL53_9GAMM</name>
<accession>A0A975HL53</accession>
<dbReference type="AlphaFoldDB" id="A0A975HL53"/>
<evidence type="ECO:0000313" key="3">
    <source>
        <dbReference type="Proteomes" id="UP000664904"/>
    </source>
</evidence>
<dbReference type="Gene3D" id="3.40.50.150">
    <property type="entry name" value="Vaccinia Virus protein VP39"/>
    <property type="match status" value="1"/>
</dbReference>
<proteinExistence type="predicted"/>
<gene>
    <name evidence="2" type="ORF">J5O05_01020</name>
</gene>
<reference evidence="2" key="1">
    <citation type="submission" date="2021-03" db="EMBL/GenBank/DDBJ databases">
        <title>Complete Genome of Pseudoalteromonas xiamenensis STKMTI.2, a new potential marine bacterium producing anti-Vibrio compounds.</title>
        <authorList>
            <person name="Handayani D.P."/>
            <person name="Isnansetyo A."/>
            <person name="Istiqomah I."/>
            <person name="Jumina J."/>
        </authorList>
    </citation>
    <scope>NUCLEOTIDE SEQUENCE</scope>
    <source>
        <strain evidence="2">STKMTI.2</strain>
    </source>
</reference>
<dbReference type="PANTHER" id="PTHR43861">
    <property type="entry name" value="TRANS-ACONITATE 2-METHYLTRANSFERASE-RELATED"/>
    <property type="match status" value="1"/>
</dbReference>
<dbReference type="Pfam" id="PF08241">
    <property type="entry name" value="Methyltransf_11"/>
    <property type="match status" value="1"/>
</dbReference>
<dbReference type="Proteomes" id="UP000664904">
    <property type="component" value="Chromosome"/>
</dbReference>
<dbReference type="GO" id="GO:0008168">
    <property type="term" value="F:methyltransferase activity"/>
    <property type="evidence" value="ECO:0007669"/>
    <property type="project" value="UniProtKB-KW"/>
</dbReference>
<keyword evidence="3" id="KW-1185">Reference proteome</keyword>
<dbReference type="EMBL" id="CP072133">
    <property type="protein sequence ID" value="QTH71592.1"/>
    <property type="molecule type" value="Genomic_DNA"/>
</dbReference>
<feature type="domain" description="Methyltransferase type 11" evidence="1">
    <location>
        <begin position="42"/>
        <end position="133"/>
    </location>
</feature>
<dbReference type="InterPro" id="IPR013216">
    <property type="entry name" value="Methyltransf_11"/>
</dbReference>
<evidence type="ECO:0000259" key="1">
    <source>
        <dbReference type="Pfam" id="PF08241"/>
    </source>
</evidence>
<dbReference type="SUPFAM" id="SSF53335">
    <property type="entry name" value="S-adenosyl-L-methionine-dependent methyltransferases"/>
    <property type="match status" value="1"/>
</dbReference>
<sequence>MNSTIDYYQNKAQEYAAETQNLSMHEAYKKFFRYVCADGKLLDIGCGSGRDSVYFIKQGYEVVATEPTPALCDIASANTGLNVLNTTFQTLNFNDEFDGIWCCASLLHVPRVELPPVINNLVQSLKQNGVLYISVKKGNGEQDIAGRHFTFFTEHNLVDAVLRHSNMSLVDTWQNSDYRSGESNTCWLNFIFLKDN</sequence>
<dbReference type="KEGG" id="pxi:J5O05_01020"/>
<dbReference type="RefSeq" id="WP_208843218.1">
    <property type="nucleotide sequence ID" value="NZ_CP072133.1"/>
</dbReference>
<organism evidence="2 3">
    <name type="scientific">Pseudoalteromonas xiamenensis</name>
    <dbReference type="NCBI Taxonomy" id="882626"/>
    <lineage>
        <taxon>Bacteria</taxon>
        <taxon>Pseudomonadati</taxon>
        <taxon>Pseudomonadota</taxon>
        <taxon>Gammaproteobacteria</taxon>
        <taxon>Alteromonadales</taxon>
        <taxon>Pseudoalteromonadaceae</taxon>
        <taxon>Pseudoalteromonas</taxon>
    </lineage>
</organism>
<keyword evidence="2" id="KW-0808">Transferase</keyword>